<dbReference type="NCBIfam" id="TIGR03954">
    <property type="entry name" value="integ_memb_HG"/>
    <property type="match status" value="1"/>
</dbReference>
<feature type="transmembrane region" description="Helical" evidence="6">
    <location>
        <begin position="71"/>
        <end position="90"/>
    </location>
</feature>
<keyword evidence="9" id="KW-1185">Reference proteome</keyword>
<dbReference type="AlphaFoldDB" id="A0A543IKK7"/>
<evidence type="ECO:0000259" key="7">
    <source>
        <dbReference type="Pfam" id="PF12823"/>
    </source>
</evidence>
<dbReference type="Proteomes" id="UP000316706">
    <property type="component" value="Unassembled WGS sequence"/>
</dbReference>
<organism evidence="8 9">
    <name type="scientific">Actinomadura hallensis</name>
    <dbReference type="NCBI Taxonomy" id="337895"/>
    <lineage>
        <taxon>Bacteria</taxon>
        <taxon>Bacillati</taxon>
        <taxon>Actinomycetota</taxon>
        <taxon>Actinomycetes</taxon>
        <taxon>Streptosporangiales</taxon>
        <taxon>Thermomonosporaceae</taxon>
        <taxon>Actinomadura</taxon>
    </lineage>
</organism>
<evidence type="ECO:0000313" key="8">
    <source>
        <dbReference type="EMBL" id="TQM71092.1"/>
    </source>
</evidence>
<protein>
    <submittedName>
        <fullName evidence="8">Integral membrane protein</fullName>
    </submittedName>
</protein>
<keyword evidence="5 6" id="KW-0472">Membrane</keyword>
<reference evidence="8 9" key="1">
    <citation type="submission" date="2019-06" db="EMBL/GenBank/DDBJ databases">
        <title>Sequencing the genomes of 1000 actinobacteria strains.</title>
        <authorList>
            <person name="Klenk H.-P."/>
        </authorList>
    </citation>
    <scope>NUCLEOTIDE SEQUENCE [LARGE SCALE GENOMIC DNA]</scope>
    <source>
        <strain evidence="8 9">DSM 45043</strain>
    </source>
</reference>
<evidence type="ECO:0000256" key="1">
    <source>
        <dbReference type="ARBA" id="ARBA00004651"/>
    </source>
</evidence>
<dbReference type="RefSeq" id="WP_141972391.1">
    <property type="nucleotide sequence ID" value="NZ_VFPO01000001.1"/>
</dbReference>
<sequence>MDVIRVFRLVSVLEAVSFLVLLLIAMPLKYGADAEAGVQLVGPVHGVLVMAYVGMVFLVRDKLRWDVKRTVLALGAAVLPVAPFLVERYWTTPPAEDASGAQAASAPAGR</sequence>
<evidence type="ECO:0000256" key="4">
    <source>
        <dbReference type="ARBA" id="ARBA00022989"/>
    </source>
</evidence>
<feature type="transmembrane region" description="Helical" evidence="6">
    <location>
        <begin position="40"/>
        <end position="59"/>
    </location>
</feature>
<evidence type="ECO:0000313" key="9">
    <source>
        <dbReference type="Proteomes" id="UP000316706"/>
    </source>
</evidence>
<feature type="transmembrane region" description="Helical" evidence="6">
    <location>
        <begin position="7"/>
        <end position="28"/>
    </location>
</feature>
<dbReference type="GO" id="GO:0005886">
    <property type="term" value="C:plasma membrane"/>
    <property type="evidence" value="ECO:0007669"/>
    <property type="project" value="UniProtKB-SubCell"/>
</dbReference>
<dbReference type="PANTHER" id="PTHR40077">
    <property type="entry name" value="MEMBRANE PROTEIN-RELATED"/>
    <property type="match status" value="1"/>
</dbReference>
<dbReference type="OrthoDB" id="3396203at2"/>
<comment type="subcellular location">
    <subcellularLocation>
        <location evidence="1">Cell membrane</location>
        <topology evidence="1">Multi-pass membrane protein</topology>
    </subcellularLocation>
</comment>
<dbReference type="PANTHER" id="PTHR40077:SF1">
    <property type="entry name" value="MEMBRANE PROTEIN"/>
    <property type="match status" value="1"/>
</dbReference>
<dbReference type="Pfam" id="PF12823">
    <property type="entry name" value="DUF3817"/>
    <property type="match status" value="1"/>
</dbReference>
<evidence type="ECO:0000256" key="5">
    <source>
        <dbReference type="ARBA" id="ARBA00023136"/>
    </source>
</evidence>
<dbReference type="InterPro" id="IPR023845">
    <property type="entry name" value="DUF3817_TM"/>
</dbReference>
<evidence type="ECO:0000256" key="2">
    <source>
        <dbReference type="ARBA" id="ARBA00022475"/>
    </source>
</evidence>
<accession>A0A543IKK7</accession>
<dbReference type="EMBL" id="VFPO01000001">
    <property type="protein sequence ID" value="TQM71092.1"/>
    <property type="molecule type" value="Genomic_DNA"/>
</dbReference>
<keyword evidence="4 6" id="KW-1133">Transmembrane helix</keyword>
<name>A0A543IKK7_9ACTN</name>
<keyword evidence="3 6" id="KW-0812">Transmembrane</keyword>
<keyword evidence="2" id="KW-1003">Cell membrane</keyword>
<feature type="domain" description="DUF3817" evidence="7">
    <location>
        <begin position="5"/>
        <end position="91"/>
    </location>
</feature>
<evidence type="ECO:0000256" key="6">
    <source>
        <dbReference type="SAM" id="Phobius"/>
    </source>
</evidence>
<evidence type="ECO:0000256" key="3">
    <source>
        <dbReference type="ARBA" id="ARBA00022692"/>
    </source>
</evidence>
<comment type="caution">
    <text evidence="8">The sequence shown here is derived from an EMBL/GenBank/DDBJ whole genome shotgun (WGS) entry which is preliminary data.</text>
</comment>
<proteinExistence type="predicted"/>
<gene>
    <name evidence="8" type="ORF">FHX41_4843</name>
</gene>